<evidence type="ECO:0000313" key="1">
    <source>
        <dbReference type="EMBL" id="KXT98918.1"/>
    </source>
</evidence>
<evidence type="ECO:0000313" key="2">
    <source>
        <dbReference type="Proteomes" id="UP000070136"/>
    </source>
</evidence>
<dbReference type="EMBL" id="LQOA01000030">
    <property type="protein sequence ID" value="KXT98918.1"/>
    <property type="molecule type" value="Genomic_DNA"/>
</dbReference>
<name>A0A139Q8N6_STRMT</name>
<proteinExistence type="predicted"/>
<comment type="caution">
    <text evidence="1">The sequence shown here is derived from an EMBL/GenBank/DDBJ whole genome shotgun (WGS) entry which is preliminary data.</text>
</comment>
<dbReference type="RefSeq" id="WP_061425045.1">
    <property type="nucleotide sequence ID" value="NZ_KQ970262.1"/>
</dbReference>
<dbReference type="Proteomes" id="UP000070136">
    <property type="component" value="Unassembled WGS sequence"/>
</dbReference>
<sequence>MTLSDKEIALELTKITVEHFNTRVAHSIPKSGLTEEAIEQFYKRFYKTVTNLKGDHPES</sequence>
<reference evidence="1 2" key="1">
    <citation type="submission" date="2016-01" db="EMBL/GenBank/DDBJ databases">
        <title>Highly variable Streptococcus oralis are common among viridans streptococci isolated from primates.</title>
        <authorList>
            <person name="Denapaite D."/>
            <person name="Rieger M."/>
            <person name="Koendgen S."/>
            <person name="Brueckner R."/>
            <person name="Ochigava I."/>
            <person name="Kappeler P."/>
            <person name="Maetz-Rensing K."/>
            <person name="Leendertz F."/>
            <person name="Hakenbeck R."/>
        </authorList>
    </citation>
    <scope>NUCLEOTIDE SEQUENCE [LARGE SCALE GENOMIC DNA]</scope>
    <source>
        <strain evidence="1 2">DD28</strain>
    </source>
</reference>
<protein>
    <submittedName>
        <fullName evidence="1">Uncharacterized protein</fullName>
    </submittedName>
</protein>
<dbReference type="PATRIC" id="fig|28037.234.peg.942"/>
<accession>A0A139Q8N6</accession>
<dbReference type="AlphaFoldDB" id="A0A139Q8N6"/>
<gene>
    <name evidence="1" type="ORF">SMIDD28_00903</name>
</gene>
<organism evidence="1 2">
    <name type="scientific">Streptococcus mitis</name>
    <dbReference type="NCBI Taxonomy" id="28037"/>
    <lineage>
        <taxon>Bacteria</taxon>
        <taxon>Bacillati</taxon>
        <taxon>Bacillota</taxon>
        <taxon>Bacilli</taxon>
        <taxon>Lactobacillales</taxon>
        <taxon>Streptococcaceae</taxon>
        <taxon>Streptococcus</taxon>
        <taxon>Streptococcus mitis group</taxon>
    </lineage>
</organism>